<evidence type="ECO:0000313" key="3">
    <source>
        <dbReference type="Proteomes" id="UP001303667"/>
    </source>
</evidence>
<reference evidence="2 3" key="1">
    <citation type="submission" date="2023-08" db="EMBL/GenBank/DDBJ databases">
        <authorList>
            <person name="Beyer A.R."/>
            <person name="Brown C."/>
            <person name="Garland D.S."/>
            <person name="Funderburk A."/>
            <person name="Uzochukwu B."/>
            <person name="Ko C."/>
            <person name="Russell D.A."/>
            <person name="Jacobs-Sera D."/>
            <person name="Hatfull G.F."/>
        </authorList>
    </citation>
    <scope>NUCLEOTIDE SEQUENCE [LARGE SCALE GENOMIC DNA]</scope>
</reference>
<gene>
    <name evidence="2" type="primary">11</name>
    <name evidence="2" type="ORF">SEA_WYBORN_11</name>
</gene>
<keyword evidence="3" id="KW-1185">Reference proteome</keyword>
<sequence>MAARNTRQKSSAADDKSTAASTVESDLTATQPQTLADAFSVSTTAEVVTDEEVEALKAADAADDVAETEEQRAAQLQKFVTGESDAAEGDAAAPDVEIDVSSAKDFGGDNLVIVLFDYYRVRIVEGNRTLLAHKGELIKVDDKTAAHGVRIGGLREIEG</sequence>
<organism evidence="2 3">
    <name type="scientific">Arthrobacter phage Wyborn</name>
    <dbReference type="NCBI Taxonomy" id="3059067"/>
    <lineage>
        <taxon>Viruses</taxon>
        <taxon>Duplodnaviria</taxon>
        <taxon>Heunggongvirae</taxon>
        <taxon>Uroviricota</taxon>
        <taxon>Caudoviricetes</taxon>
        <taxon>Berryhillviridae</taxon>
        <taxon>Sicariusvirus</taxon>
        <taxon>Sicariusvirus wyborn</taxon>
    </lineage>
</organism>
<evidence type="ECO:0000256" key="1">
    <source>
        <dbReference type="SAM" id="MobiDB-lite"/>
    </source>
</evidence>
<protein>
    <submittedName>
        <fullName evidence="2">Uncharacterized protein</fullName>
    </submittedName>
</protein>
<evidence type="ECO:0000313" key="2">
    <source>
        <dbReference type="EMBL" id="WNM67254.1"/>
    </source>
</evidence>
<dbReference type="EMBL" id="OR475274">
    <property type="protein sequence ID" value="WNM67254.1"/>
    <property type="molecule type" value="Genomic_DNA"/>
</dbReference>
<name>A0AA96K537_9CAUD</name>
<feature type="region of interest" description="Disordered" evidence="1">
    <location>
        <begin position="1"/>
        <end position="34"/>
    </location>
</feature>
<accession>A0AA96K537</accession>
<feature type="compositionally biased region" description="Polar residues" evidence="1">
    <location>
        <begin position="23"/>
        <end position="34"/>
    </location>
</feature>
<dbReference type="Proteomes" id="UP001303667">
    <property type="component" value="Segment"/>
</dbReference>
<proteinExistence type="predicted"/>